<keyword evidence="3" id="KW-1185">Reference proteome</keyword>
<dbReference type="EMBL" id="JBBXJM010000005">
    <property type="protein sequence ID" value="KAL1406990.1"/>
    <property type="molecule type" value="Genomic_DNA"/>
</dbReference>
<sequence length="200" mass="19683">MLVSAFLALALPAFVTAQQSPGKGGLKINYPDSQNWWINGVANTLAWSGDTPKPDTTGTFVAWLSNPDVNLLSGVQALTAQTPTYQTSLAISALEQKPGAGYVIQFSNALNQTDVWAKSEPFEIKAKGSNYPPGAASAGGAPAATVAVPSGSGASGAGAASGTQSGAAAASSSAKSAGTRAVAPAAAVAAVVGAAAYIMA</sequence>
<reference evidence="2 3" key="1">
    <citation type="submission" date="2023-08" db="EMBL/GenBank/DDBJ databases">
        <title>Annotated Genome Sequence of Vanrija albida AlHP1.</title>
        <authorList>
            <person name="Herzog R."/>
        </authorList>
    </citation>
    <scope>NUCLEOTIDE SEQUENCE [LARGE SCALE GENOMIC DNA]</scope>
    <source>
        <strain evidence="2 3">AlHP1</strain>
    </source>
</reference>
<gene>
    <name evidence="2" type="ORF">Q8F55_006403</name>
</gene>
<evidence type="ECO:0000256" key="1">
    <source>
        <dbReference type="SAM" id="SignalP"/>
    </source>
</evidence>
<name>A0ABR3PX37_9TREE</name>
<accession>A0ABR3PX37</accession>
<feature type="chain" id="PRO_5047404446" evidence="1">
    <location>
        <begin position="18"/>
        <end position="200"/>
    </location>
</feature>
<dbReference type="GeneID" id="95987446"/>
<comment type="caution">
    <text evidence="2">The sequence shown here is derived from an EMBL/GenBank/DDBJ whole genome shotgun (WGS) entry which is preliminary data.</text>
</comment>
<dbReference type="RefSeq" id="XP_069206934.1">
    <property type="nucleotide sequence ID" value="XM_069354863.1"/>
</dbReference>
<protein>
    <submittedName>
        <fullName evidence="2">Uncharacterized protein</fullName>
    </submittedName>
</protein>
<organism evidence="2 3">
    <name type="scientific">Vanrija albida</name>
    <dbReference type="NCBI Taxonomy" id="181172"/>
    <lineage>
        <taxon>Eukaryota</taxon>
        <taxon>Fungi</taxon>
        <taxon>Dikarya</taxon>
        <taxon>Basidiomycota</taxon>
        <taxon>Agaricomycotina</taxon>
        <taxon>Tremellomycetes</taxon>
        <taxon>Trichosporonales</taxon>
        <taxon>Trichosporonaceae</taxon>
        <taxon>Vanrija</taxon>
    </lineage>
</organism>
<evidence type="ECO:0000313" key="2">
    <source>
        <dbReference type="EMBL" id="KAL1406990.1"/>
    </source>
</evidence>
<dbReference type="Proteomes" id="UP001565368">
    <property type="component" value="Unassembled WGS sequence"/>
</dbReference>
<proteinExistence type="predicted"/>
<evidence type="ECO:0000313" key="3">
    <source>
        <dbReference type="Proteomes" id="UP001565368"/>
    </source>
</evidence>
<keyword evidence="1" id="KW-0732">Signal</keyword>
<feature type="signal peptide" evidence="1">
    <location>
        <begin position="1"/>
        <end position="17"/>
    </location>
</feature>